<dbReference type="GO" id="GO:0003677">
    <property type="term" value="F:DNA binding"/>
    <property type="evidence" value="ECO:0007669"/>
    <property type="project" value="InterPro"/>
</dbReference>
<dbReference type="Gene3D" id="3.40.50.1820">
    <property type="entry name" value="alpha/beta hydrolase"/>
    <property type="match status" value="1"/>
</dbReference>
<sequence>MAPGILVNGFHDSTTPSSTLPTRRRPYPHEGLRFDPKLKPKSYRMTGTSPDSKILFLDVNILDSTGNDPYRGDVLIHGERIVSVGLVPDVEALRHDPKVRVVQGRGRTFMSGLGDAHTHWTWNNIALELLGDIGVEEHTLITARSALCYLDSGYTMCYGAASAKDRLDCVVRDAINRGTLPGPRLLANGREIAKREGELAAGITAFAEGPLEMREVIRHHAKIGVDQIKLSMSGEAITETVSAEECFFTDEETAACVDEAHRNGIRVCSHARARDSVIQCARHGVDVIYHASYTDEEGMQMLEKVKDRVVVAPALNWLYATVYEAEPFGYSMEKAEQVGYRRELETAIKALKEMHKRGITVLPGGDYGFAWCPHGTYARDLEHFVKLLDFTPMESIVAATAGIAKLFMQEDELGKVLPGYYADCILVDGDPLKDIAVLQDHSKLDVIMINGRIHKAQPTEFLNTSAVPPSLQEKKSYFNFVAFEDELGRSRIGHLDLGDSTIQPLTMASGSPLASLSQVIELGDEGVVRAAEAPFPLSSVKLLPPLADRDVLCIGENYRKHIKEYRESGFAAADNKVTDSKRYFFLFEETMYERYQWYTGPQVPTVFTKRSTSITASGTDIYPHPGFTQTMDYEGELGVIIGKAGFSIKEKDAMDYIWGYTIINGKSLGRHGSCGPVAVEAAALSGEIRVQTHVNGEKRQDGTTADLIFSIPKLIETVSSGITLQPGDLSNRIADPGSKNPTIDRVLQKPSSIPTYNLDRTWGGIGLTKVGPDHYINVRELGSQSPDAETIVFIHGLGANLEYYAPLVQAAGLESNYRIILYDLEGHGATPARASSTATLQTFARDLDLLFAAKSITSATLVGWSLGGLIAMFFAEKHPSRVTTLILLGPGPTPFPEPAVEVFTKRAALVREKGMEASGVANAVATAATSSVTKSRPLAISAVRQSLLSTHPEGYAKGCIALARSRGTVITVENLRMPTLIVAGQEDAISPVKLAQGYRSKIPNSQVELLKDVGHWHVFEDLEGTAEAINRFLGRFRYDYRCCYEPPPRKRRLTTVAAGQTFSPPVTLPSPGPVPPSTALEPSSRRPTEEKSMEANAGVIFPQLLGLKLSPDHAPSMQHGSGWNLGVRRSPHRSEKSITWILSQAAWQKLFGVYVEKIHPVYGFLDLEVVAGQAGRRWEDPCASNEYDAVLCGVGALGSLFSSRSKASEQERHLIDCAKDILETTSTLVVSPGVHDVEGWLLRTMYLRCHSTPHAAWIASCTTMHIVEAAGLHRESTRGSLVYPEIYPGGQPENVECRRRLFWIAKLLNTWISFEYGRSQVVIRGAQCPAPAPKPGDPTSDLISLFQLSEKLDPDQTVQVLELEESLVRLEEFEFESDAVILSQSCRGLAASSRSIDASCPWWHVSNVPFQFTCILLAMDTRKSLVHVKDSLATLKKAADHFATQKARKAYKNIDFLVRLSQKRKEQDAALLNESVGSSQGKQDGPMAEEQLNGSVSPLEGAGTEDTWSADTLLNPMDQSSLNYSYDWDIFVRDALDFSTTFPRLAEQEY</sequence>
<dbReference type="Pfam" id="PF04082">
    <property type="entry name" value="Fungal_trans"/>
    <property type="match status" value="1"/>
</dbReference>
<dbReference type="Gene3D" id="3.20.20.140">
    <property type="entry name" value="Metal-dependent hydrolases"/>
    <property type="match status" value="1"/>
</dbReference>
<evidence type="ECO:0000259" key="7">
    <source>
        <dbReference type="Pfam" id="PF01557"/>
    </source>
</evidence>
<feature type="region of interest" description="Disordered" evidence="5">
    <location>
        <begin position="1474"/>
        <end position="1512"/>
    </location>
</feature>
<dbReference type="Pfam" id="PF00561">
    <property type="entry name" value="Abhydrolase_1"/>
    <property type="match status" value="1"/>
</dbReference>
<dbReference type="InterPro" id="IPR006680">
    <property type="entry name" value="Amidohydro-rel"/>
</dbReference>
<dbReference type="Pfam" id="PF01979">
    <property type="entry name" value="Amidohydro_1"/>
    <property type="match status" value="1"/>
</dbReference>
<proteinExistence type="inferred from homology"/>
<dbReference type="Pfam" id="PF01557">
    <property type="entry name" value="FAA_hydrolase"/>
    <property type="match status" value="1"/>
</dbReference>
<dbReference type="InterPro" id="IPR036663">
    <property type="entry name" value="Fumarylacetoacetase_C_sf"/>
</dbReference>
<evidence type="ECO:0000313" key="10">
    <source>
        <dbReference type="EMBL" id="GMG23102.1"/>
    </source>
</evidence>
<dbReference type="CDD" id="cd01299">
    <property type="entry name" value="Met_dep_hydrolase_A"/>
    <property type="match status" value="1"/>
</dbReference>
<dbReference type="InterPro" id="IPR000073">
    <property type="entry name" value="AB_hydrolase_1"/>
</dbReference>
<dbReference type="InterPro" id="IPR032466">
    <property type="entry name" value="Metal_Hydrolase"/>
</dbReference>
<feature type="region of interest" description="Disordered" evidence="5">
    <location>
        <begin position="1"/>
        <end position="33"/>
    </location>
</feature>
<feature type="compositionally biased region" description="Pro residues" evidence="5">
    <location>
        <begin position="1066"/>
        <end position="1076"/>
    </location>
</feature>
<dbReference type="InterPro" id="IPR011234">
    <property type="entry name" value="Fumarylacetoacetase-like_C"/>
</dbReference>
<dbReference type="InterPro" id="IPR051781">
    <property type="entry name" value="Metallo-dep_Hydrolase"/>
</dbReference>
<accession>A0AAN4YD91</accession>
<feature type="compositionally biased region" description="Basic and acidic residues" evidence="5">
    <location>
        <begin position="1083"/>
        <end position="1092"/>
    </location>
</feature>
<dbReference type="SUPFAM" id="SSF56529">
    <property type="entry name" value="FAH"/>
    <property type="match status" value="1"/>
</dbReference>
<feature type="region of interest" description="Disordered" evidence="5">
    <location>
        <begin position="1062"/>
        <end position="1092"/>
    </location>
</feature>
<dbReference type="InterPro" id="IPR007219">
    <property type="entry name" value="XnlR_reg_dom"/>
</dbReference>
<evidence type="ECO:0000256" key="5">
    <source>
        <dbReference type="SAM" id="MobiDB-lite"/>
    </source>
</evidence>
<feature type="domain" description="Fumarylacetoacetase-like C-terminal" evidence="7">
    <location>
        <begin position="551"/>
        <end position="729"/>
    </location>
</feature>
<dbReference type="InterPro" id="IPR057744">
    <property type="entry name" value="OTAase-like"/>
</dbReference>
<dbReference type="GO" id="GO:0006351">
    <property type="term" value="P:DNA-templated transcription"/>
    <property type="evidence" value="ECO:0007669"/>
    <property type="project" value="InterPro"/>
</dbReference>
<dbReference type="Gene3D" id="2.30.40.10">
    <property type="entry name" value="Urease, subunit C, domain 1"/>
    <property type="match status" value="1"/>
</dbReference>
<dbReference type="EMBL" id="BSYA01000003">
    <property type="protein sequence ID" value="GMG23102.1"/>
    <property type="molecule type" value="Genomic_DNA"/>
</dbReference>
<dbReference type="Proteomes" id="UP001165205">
    <property type="component" value="Unassembled WGS sequence"/>
</dbReference>
<dbReference type="SUPFAM" id="SSF53474">
    <property type="entry name" value="alpha/beta-Hydrolases"/>
    <property type="match status" value="1"/>
</dbReference>
<keyword evidence="4" id="KW-0539">Nucleus</keyword>
<dbReference type="SUPFAM" id="SSF51338">
    <property type="entry name" value="Composite domain of metallo-dependent hydrolases"/>
    <property type="match status" value="2"/>
</dbReference>
<dbReference type="PANTHER" id="PTHR43135:SF3">
    <property type="entry name" value="ALPHA-D-RIBOSE 1-METHYLPHOSPHONATE 5-TRIPHOSPHATE DIPHOSPHATASE"/>
    <property type="match status" value="1"/>
</dbReference>
<evidence type="ECO:0000256" key="3">
    <source>
        <dbReference type="ARBA" id="ARBA00023163"/>
    </source>
</evidence>
<evidence type="ECO:0000256" key="2">
    <source>
        <dbReference type="ARBA" id="ARBA00023015"/>
    </source>
</evidence>
<organism evidence="10 11">
    <name type="scientific">Aspergillus oryzae</name>
    <name type="common">Yellow koji mold</name>
    <dbReference type="NCBI Taxonomy" id="5062"/>
    <lineage>
        <taxon>Eukaryota</taxon>
        <taxon>Fungi</taxon>
        <taxon>Dikarya</taxon>
        <taxon>Ascomycota</taxon>
        <taxon>Pezizomycotina</taxon>
        <taxon>Eurotiomycetes</taxon>
        <taxon>Eurotiomycetidae</taxon>
        <taxon>Eurotiales</taxon>
        <taxon>Aspergillaceae</taxon>
        <taxon>Aspergillus</taxon>
        <taxon>Aspergillus subgen. Circumdati</taxon>
    </lineage>
</organism>
<feature type="domain" description="Xylanolytic transcriptional activator regulatory" evidence="9">
    <location>
        <begin position="1153"/>
        <end position="1320"/>
    </location>
</feature>
<evidence type="ECO:0000259" key="6">
    <source>
        <dbReference type="Pfam" id="PF00561"/>
    </source>
</evidence>
<evidence type="ECO:0000256" key="1">
    <source>
        <dbReference type="ARBA" id="ARBA00010211"/>
    </source>
</evidence>
<dbReference type="Gene3D" id="3.90.850.10">
    <property type="entry name" value="Fumarylacetoacetase-like, C-terminal domain"/>
    <property type="match status" value="1"/>
</dbReference>
<dbReference type="SUPFAM" id="SSF51556">
    <property type="entry name" value="Metallo-dependent hydrolases"/>
    <property type="match status" value="1"/>
</dbReference>
<dbReference type="InterPro" id="IPR029058">
    <property type="entry name" value="AB_hydrolase_fold"/>
</dbReference>
<protein>
    <submittedName>
        <fullName evidence="10">Unnamed protein product</fullName>
    </submittedName>
</protein>
<dbReference type="InterPro" id="IPR011059">
    <property type="entry name" value="Metal-dep_hydrolase_composite"/>
</dbReference>
<feature type="domain" description="AB hydrolase-1" evidence="6">
    <location>
        <begin position="790"/>
        <end position="1021"/>
    </location>
</feature>
<feature type="domain" description="Amidohydrolase-related" evidence="8">
    <location>
        <begin position="111"/>
        <end position="453"/>
    </location>
</feature>
<gene>
    <name evidence="10" type="ORF">Aory04_000062100</name>
</gene>
<comment type="caution">
    <text evidence="10">The sequence shown here is derived from an EMBL/GenBank/DDBJ whole genome shotgun (WGS) entry which is preliminary data.</text>
</comment>
<keyword evidence="3" id="KW-0804">Transcription</keyword>
<evidence type="ECO:0000259" key="8">
    <source>
        <dbReference type="Pfam" id="PF01979"/>
    </source>
</evidence>
<evidence type="ECO:0000256" key="4">
    <source>
        <dbReference type="ARBA" id="ARBA00023242"/>
    </source>
</evidence>
<dbReference type="CDD" id="cd12148">
    <property type="entry name" value="fungal_TF_MHR"/>
    <property type="match status" value="1"/>
</dbReference>
<keyword evidence="2" id="KW-0805">Transcription regulation</keyword>
<evidence type="ECO:0000313" key="11">
    <source>
        <dbReference type="Proteomes" id="UP001165205"/>
    </source>
</evidence>
<dbReference type="GO" id="GO:0008270">
    <property type="term" value="F:zinc ion binding"/>
    <property type="evidence" value="ECO:0007669"/>
    <property type="project" value="InterPro"/>
</dbReference>
<name>A0AAN4YD91_ASPOZ</name>
<dbReference type="PRINTS" id="PR00111">
    <property type="entry name" value="ABHYDROLASE"/>
</dbReference>
<dbReference type="GO" id="GO:0016810">
    <property type="term" value="F:hydrolase activity, acting on carbon-nitrogen (but not peptide) bonds"/>
    <property type="evidence" value="ECO:0007669"/>
    <property type="project" value="InterPro"/>
</dbReference>
<reference evidence="10" key="1">
    <citation type="submission" date="2023-04" db="EMBL/GenBank/DDBJ databases">
        <title>Aspergillus oryzae NBRC 4228.</title>
        <authorList>
            <person name="Ichikawa N."/>
            <person name="Sato H."/>
            <person name="Tonouchi N."/>
        </authorList>
    </citation>
    <scope>NUCLEOTIDE SEQUENCE</scope>
    <source>
        <strain evidence="10">NBRC 4228</strain>
    </source>
</reference>
<evidence type="ECO:0000259" key="9">
    <source>
        <dbReference type="Pfam" id="PF04082"/>
    </source>
</evidence>
<comment type="similarity">
    <text evidence="1">Belongs to the FAH family.</text>
</comment>
<dbReference type="PANTHER" id="PTHR43135">
    <property type="entry name" value="ALPHA-D-RIBOSE 1-METHYLPHOSPHONATE 5-TRIPHOSPHATE DIPHOSPHATASE"/>
    <property type="match status" value="1"/>
</dbReference>